<dbReference type="Proteomes" id="UP000019277">
    <property type="component" value="Unassembled WGS sequence"/>
</dbReference>
<dbReference type="eggNOG" id="COG0515">
    <property type="taxonomic scope" value="Bacteria"/>
</dbReference>
<feature type="region of interest" description="Disordered" evidence="1">
    <location>
        <begin position="22"/>
        <end position="56"/>
    </location>
</feature>
<gene>
    <name evidence="3" type="ORF">UO65_4261</name>
</gene>
<keyword evidence="4" id="KW-1185">Reference proteome</keyword>
<organism evidence="3 4">
    <name type="scientific">Actinokineospora spheciospongiae</name>
    <dbReference type="NCBI Taxonomy" id="909613"/>
    <lineage>
        <taxon>Bacteria</taxon>
        <taxon>Bacillati</taxon>
        <taxon>Actinomycetota</taxon>
        <taxon>Actinomycetes</taxon>
        <taxon>Pseudonocardiales</taxon>
        <taxon>Pseudonocardiaceae</taxon>
        <taxon>Actinokineospora</taxon>
    </lineage>
</organism>
<proteinExistence type="predicted"/>
<dbReference type="AlphaFoldDB" id="W7IJ85"/>
<name>W7IJ85_9PSEU</name>
<accession>W7IJ85</accession>
<evidence type="ECO:0000313" key="4">
    <source>
        <dbReference type="Proteomes" id="UP000019277"/>
    </source>
</evidence>
<protein>
    <recommendedName>
        <fullName evidence="5">DUF3558 domain-containing protein</fullName>
    </recommendedName>
</protein>
<evidence type="ECO:0000256" key="2">
    <source>
        <dbReference type="SAM" id="SignalP"/>
    </source>
</evidence>
<sequence length="329" mass="34244">MAVAGCLVVLLAGCGTGADLAKTTGKRTTVPATEGLDAGPETGGSTPPPTGDDVFSSASLRRVNPCAIMDEETMSGFGTPARSRLRDYALCSNYMKDPGGRDLNFTMTIGDSSLARKAQGALKIGGLPVAESELDDKTACFVTAITETDPDRGITVQIGSDTPGGLCEPGRKLLETAVTKIRDSKPELEVRKGSLVDLDACTVLDDSVVAGAIGDGPGKKPTGLHSCTYNTEGVTFRVEFSLGTDPDELAEAAKTTPVDLGGVRAQQRSESTSSTRCSLSWAHVPFEGAEGNAEVVKVDFTRYDPQAGEDACAKVQTVAKALLPKLPQK</sequence>
<feature type="chain" id="PRO_5004893920" description="DUF3558 domain-containing protein" evidence="2">
    <location>
        <begin position="22"/>
        <end position="329"/>
    </location>
</feature>
<evidence type="ECO:0000256" key="1">
    <source>
        <dbReference type="SAM" id="MobiDB-lite"/>
    </source>
</evidence>
<dbReference type="STRING" id="909613.UO65_4261"/>
<dbReference type="EMBL" id="AYXG01000159">
    <property type="protein sequence ID" value="EWC60448.1"/>
    <property type="molecule type" value="Genomic_DNA"/>
</dbReference>
<comment type="caution">
    <text evidence="3">The sequence shown here is derived from an EMBL/GenBank/DDBJ whole genome shotgun (WGS) entry which is preliminary data.</text>
</comment>
<evidence type="ECO:0000313" key="3">
    <source>
        <dbReference type="EMBL" id="EWC60448.1"/>
    </source>
</evidence>
<feature type="signal peptide" evidence="2">
    <location>
        <begin position="1"/>
        <end position="21"/>
    </location>
</feature>
<reference evidence="3 4" key="1">
    <citation type="journal article" date="2014" name="Genome Announc.">
        <title>Draft Genome Sequence of the Antitrypanosomally Active Sponge-Associated Bacterium Actinokineospora sp. Strain EG49.</title>
        <authorList>
            <person name="Harjes J."/>
            <person name="Ryu T."/>
            <person name="Abdelmohsen U.R."/>
            <person name="Moitinho-Silva L."/>
            <person name="Horn H."/>
            <person name="Ravasi T."/>
            <person name="Hentschel U."/>
        </authorList>
    </citation>
    <scope>NUCLEOTIDE SEQUENCE [LARGE SCALE GENOMIC DNA]</scope>
    <source>
        <strain evidence="3 4">EG49</strain>
    </source>
</reference>
<keyword evidence="2" id="KW-0732">Signal</keyword>
<evidence type="ECO:0008006" key="5">
    <source>
        <dbReference type="Google" id="ProtNLM"/>
    </source>
</evidence>